<evidence type="ECO:0000256" key="2">
    <source>
        <dbReference type="PROSITE-ProRule" id="PRU00176"/>
    </source>
</evidence>
<keyword evidence="1 2" id="KW-0694">RNA-binding</keyword>
<evidence type="ECO:0000313" key="6">
    <source>
        <dbReference type="Proteomes" id="UP000325577"/>
    </source>
</evidence>
<name>A0A5J5BY36_9ASTE</name>
<reference evidence="5 6" key="1">
    <citation type="submission" date="2019-09" db="EMBL/GenBank/DDBJ databases">
        <title>A chromosome-level genome assembly of the Chinese tupelo Nyssa sinensis.</title>
        <authorList>
            <person name="Yang X."/>
            <person name="Kang M."/>
            <person name="Yang Y."/>
            <person name="Xiong H."/>
            <person name="Wang M."/>
            <person name="Zhang Z."/>
            <person name="Wang Z."/>
            <person name="Wu H."/>
            <person name="Ma T."/>
            <person name="Liu J."/>
            <person name="Xi Z."/>
        </authorList>
    </citation>
    <scope>NUCLEOTIDE SEQUENCE [LARGE SCALE GENOMIC DNA]</scope>
    <source>
        <strain evidence="5">J267</strain>
        <tissue evidence="5">Leaf</tissue>
    </source>
</reference>
<dbReference type="PANTHER" id="PTHR48024">
    <property type="entry name" value="GEO13361P1-RELATED"/>
    <property type="match status" value="1"/>
</dbReference>
<evidence type="ECO:0000256" key="3">
    <source>
        <dbReference type="SAM" id="MobiDB-lite"/>
    </source>
</evidence>
<gene>
    <name evidence="5" type="ORF">F0562_003299</name>
</gene>
<dbReference type="InterPro" id="IPR035979">
    <property type="entry name" value="RBD_domain_sf"/>
</dbReference>
<dbReference type="PROSITE" id="PS50102">
    <property type="entry name" value="RRM"/>
    <property type="match status" value="2"/>
</dbReference>
<dbReference type="SMART" id="SM00360">
    <property type="entry name" value="RRM"/>
    <property type="match status" value="2"/>
</dbReference>
<dbReference type="InterPro" id="IPR000504">
    <property type="entry name" value="RRM_dom"/>
</dbReference>
<accession>A0A5J5BY36</accession>
<proteinExistence type="predicted"/>
<evidence type="ECO:0000256" key="1">
    <source>
        <dbReference type="ARBA" id="ARBA00022884"/>
    </source>
</evidence>
<keyword evidence="6" id="KW-1185">Reference proteome</keyword>
<dbReference type="OrthoDB" id="1875751at2759"/>
<dbReference type="InterPro" id="IPR012677">
    <property type="entry name" value="Nucleotide-bd_a/b_plait_sf"/>
</dbReference>
<dbReference type="SUPFAM" id="SSF54928">
    <property type="entry name" value="RNA-binding domain, RBD"/>
    <property type="match status" value="2"/>
</dbReference>
<dbReference type="Pfam" id="PF00076">
    <property type="entry name" value="RRM_1"/>
    <property type="match status" value="2"/>
</dbReference>
<dbReference type="Gene3D" id="3.30.70.330">
    <property type="match status" value="2"/>
</dbReference>
<feature type="region of interest" description="Disordered" evidence="3">
    <location>
        <begin position="29"/>
        <end position="56"/>
    </location>
</feature>
<dbReference type="Proteomes" id="UP000325577">
    <property type="component" value="Linkage Group LG1"/>
</dbReference>
<dbReference type="GO" id="GO:0005634">
    <property type="term" value="C:nucleus"/>
    <property type="evidence" value="ECO:0007669"/>
    <property type="project" value="TreeGrafter"/>
</dbReference>
<evidence type="ECO:0000259" key="4">
    <source>
        <dbReference type="PROSITE" id="PS50102"/>
    </source>
</evidence>
<dbReference type="AlphaFoldDB" id="A0A5J5BY36"/>
<dbReference type="EMBL" id="CM018032">
    <property type="protein sequence ID" value="KAA8546870.1"/>
    <property type="molecule type" value="Genomic_DNA"/>
</dbReference>
<sequence>MAKIKIKKRKLVKKAENKVEKKLKKKKLQKTLAVPKKETNNDSDNDSSGPETESEKIENLLEPYTKDQLIDFIIDAAIKDAALFNRIRDTADRDVSHRKIFVYGLGWDTTRETLTSAFKSFGEIEDCNVITDRNTGKAKGFGFILFKTRQGATKALKQPKKKINNRITSCQLASVGPVPPPQSQDTAGRKIYVSNVQADVDPEKLRAFFAKFGEIETGPIGFDMQTGKSRGFALFVYQTLEGARKVLEEPYKMFEGHQLHCRKAADGKNKMGAASVTTAVQPVQAPVLAAMAAAQNLALFSQHPSLNPTYSGLLANPNAGLIAAAGSMNPIVAAGGLSQGVLEGGLLGSGATGLGGYGGLASQGFGSFGGRPSVLGAYGSSGSTMQGLQYAYPSSQIGQPSSARAHGVGGSFSGYPSYT</sequence>
<protein>
    <recommendedName>
        <fullName evidence="4">RRM domain-containing protein</fullName>
    </recommendedName>
</protein>
<dbReference type="GO" id="GO:0003723">
    <property type="term" value="F:RNA binding"/>
    <property type="evidence" value="ECO:0007669"/>
    <property type="project" value="UniProtKB-UniRule"/>
</dbReference>
<feature type="domain" description="RRM" evidence="4">
    <location>
        <begin position="189"/>
        <end position="268"/>
    </location>
</feature>
<organism evidence="5 6">
    <name type="scientific">Nyssa sinensis</name>
    <dbReference type="NCBI Taxonomy" id="561372"/>
    <lineage>
        <taxon>Eukaryota</taxon>
        <taxon>Viridiplantae</taxon>
        <taxon>Streptophyta</taxon>
        <taxon>Embryophyta</taxon>
        <taxon>Tracheophyta</taxon>
        <taxon>Spermatophyta</taxon>
        <taxon>Magnoliopsida</taxon>
        <taxon>eudicotyledons</taxon>
        <taxon>Gunneridae</taxon>
        <taxon>Pentapetalae</taxon>
        <taxon>asterids</taxon>
        <taxon>Cornales</taxon>
        <taxon>Nyssaceae</taxon>
        <taxon>Nyssa</taxon>
    </lineage>
</organism>
<dbReference type="InterPro" id="IPR050886">
    <property type="entry name" value="RNA-binding_reg"/>
</dbReference>
<dbReference type="PANTHER" id="PTHR48024:SF9">
    <property type="entry name" value="UBP1-ASSOCIATED PROTEINS 1A-RELATED"/>
    <property type="match status" value="1"/>
</dbReference>
<feature type="domain" description="RRM" evidence="4">
    <location>
        <begin position="98"/>
        <end position="198"/>
    </location>
</feature>
<evidence type="ECO:0000313" key="5">
    <source>
        <dbReference type="EMBL" id="KAA8546870.1"/>
    </source>
</evidence>